<dbReference type="EMBL" id="SZYD01000003">
    <property type="protein sequence ID" value="KAD6795043.1"/>
    <property type="molecule type" value="Genomic_DNA"/>
</dbReference>
<comment type="caution">
    <text evidence="1">The sequence shown here is derived from an EMBL/GenBank/DDBJ whole genome shotgun (WGS) entry which is preliminary data.</text>
</comment>
<accession>A0A5N6PMD3</accession>
<name>A0A5N6PMD3_9ASTR</name>
<evidence type="ECO:0000313" key="1">
    <source>
        <dbReference type="EMBL" id="KAD6795043.1"/>
    </source>
</evidence>
<organism evidence="1 2">
    <name type="scientific">Mikania micrantha</name>
    <name type="common">bitter vine</name>
    <dbReference type="NCBI Taxonomy" id="192012"/>
    <lineage>
        <taxon>Eukaryota</taxon>
        <taxon>Viridiplantae</taxon>
        <taxon>Streptophyta</taxon>
        <taxon>Embryophyta</taxon>
        <taxon>Tracheophyta</taxon>
        <taxon>Spermatophyta</taxon>
        <taxon>Magnoliopsida</taxon>
        <taxon>eudicotyledons</taxon>
        <taxon>Gunneridae</taxon>
        <taxon>Pentapetalae</taxon>
        <taxon>asterids</taxon>
        <taxon>campanulids</taxon>
        <taxon>Asterales</taxon>
        <taxon>Asteraceae</taxon>
        <taxon>Asteroideae</taxon>
        <taxon>Heliantheae alliance</taxon>
        <taxon>Eupatorieae</taxon>
        <taxon>Mikania</taxon>
    </lineage>
</organism>
<dbReference type="Proteomes" id="UP000326396">
    <property type="component" value="Linkage Group LG11"/>
</dbReference>
<sequence>MKVAGTTVVVKDRTAALGDGGGGVVSLAGDGGGDGGLDPVGVGAPEGVGGMVEGAGVLAGGLTGAGVDVVMGTGGGQLDGGRAGCGDGDWVSDGAWAGVADCKRLLGSPAGVSGGTVRRDGPAQGVSDDMSRLRHGGLYLDGCNHHRDHHEHRHA</sequence>
<reference evidence="1 2" key="1">
    <citation type="submission" date="2019-05" db="EMBL/GenBank/DDBJ databases">
        <title>Mikania micrantha, genome provides insights into the molecular mechanism of rapid growth.</title>
        <authorList>
            <person name="Liu B."/>
        </authorList>
    </citation>
    <scope>NUCLEOTIDE SEQUENCE [LARGE SCALE GENOMIC DNA]</scope>
    <source>
        <strain evidence="1">NLD-2019</strain>
        <tissue evidence="1">Leaf</tissue>
    </source>
</reference>
<proteinExistence type="predicted"/>
<dbReference type="AlphaFoldDB" id="A0A5N6PMD3"/>
<protein>
    <submittedName>
        <fullName evidence="1">Uncharacterized protein</fullName>
    </submittedName>
</protein>
<evidence type="ECO:0000313" key="2">
    <source>
        <dbReference type="Proteomes" id="UP000326396"/>
    </source>
</evidence>
<gene>
    <name evidence="1" type="ORF">E3N88_05939</name>
</gene>
<keyword evidence="2" id="KW-1185">Reference proteome</keyword>